<dbReference type="EnsemblPlants" id="Kaladp0872s0017.1.v1.1">
    <property type="protein sequence ID" value="Kaladp0872s0017.1.v1.1"/>
    <property type="gene ID" value="Kaladp0872s0017.v1.1"/>
</dbReference>
<reference evidence="3" key="1">
    <citation type="submission" date="2021-01" db="UniProtKB">
        <authorList>
            <consortium name="EnsemblPlants"/>
        </authorList>
    </citation>
    <scope>IDENTIFICATION</scope>
</reference>
<accession>A0A7N0VGX9</accession>
<name>A0A7N0VGX9_KALFE</name>
<feature type="coiled-coil region" evidence="1">
    <location>
        <begin position="106"/>
        <end position="133"/>
    </location>
</feature>
<proteinExistence type="predicted"/>
<dbReference type="AlphaFoldDB" id="A0A7N0VGX9"/>
<dbReference type="Gramene" id="Kaladp0872s0017.1.v1.1">
    <property type="protein sequence ID" value="Kaladp0872s0017.1.v1.1"/>
    <property type="gene ID" value="Kaladp0872s0017.v1.1"/>
</dbReference>
<dbReference type="Proteomes" id="UP000594263">
    <property type="component" value="Unplaced"/>
</dbReference>
<sequence length="159" mass="17977">MTGVKAEAASHEDPFANRSLPEDGGEWVELFVQEVRSAADMDDARARASRALVVLEKSIVARALAEATQNFRQDNATLRGQLDAVVHENTVLKRAVSIQHERQKDFEDRSQELQQLKQMAAHYQEQLRTFEVANYALTMHLKQAQQNSSIPGRFNPDVF</sequence>
<keyword evidence="1" id="KW-0175">Coiled coil</keyword>
<evidence type="ECO:0000256" key="2">
    <source>
        <dbReference type="SAM" id="MobiDB-lite"/>
    </source>
</evidence>
<evidence type="ECO:0000313" key="4">
    <source>
        <dbReference type="Proteomes" id="UP000594263"/>
    </source>
</evidence>
<protein>
    <submittedName>
        <fullName evidence="3">Uncharacterized protein</fullName>
    </submittedName>
</protein>
<evidence type="ECO:0000313" key="3">
    <source>
        <dbReference type="EnsemblPlants" id="Kaladp0872s0017.1.v1.1"/>
    </source>
</evidence>
<dbReference type="PANTHER" id="PTHR31245:SF1">
    <property type="entry name" value="UBIQUITIN SYSTEM COMPONENT CUE PROTEIN"/>
    <property type="match status" value="1"/>
</dbReference>
<dbReference type="OMA" id="MASAENW"/>
<evidence type="ECO:0000256" key="1">
    <source>
        <dbReference type="SAM" id="Coils"/>
    </source>
</evidence>
<keyword evidence="4" id="KW-1185">Reference proteome</keyword>
<organism evidence="3 4">
    <name type="scientific">Kalanchoe fedtschenkoi</name>
    <name type="common">Lavender scallops</name>
    <name type="synonym">South American air plant</name>
    <dbReference type="NCBI Taxonomy" id="63787"/>
    <lineage>
        <taxon>Eukaryota</taxon>
        <taxon>Viridiplantae</taxon>
        <taxon>Streptophyta</taxon>
        <taxon>Embryophyta</taxon>
        <taxon>Tracheophyta</taxon>
        <taxon>Spermatophyta</taxon>
        <taxon>Magnoliopsida</taxon>
        <taxon>eudicotyledons</taxon>
        <taxon>Gunneridae</taxon>
        <taxon>Pentapetalae</taxon>
        <taxon>Saxifragales</taxon>
        <taxon>Crassulaceae</taxon>
        <taxon>Kalanchoe</taxon>
    </lineage>
</organism>
<dbReference type="PANTHER" id="PTHR31245">
    <property type="entry name" value="UBIQUITIN SYSTEM COMPONENT CUE PROTEIN"/>
    <property type="match status" value="1"/>
</dbReference>
<feature type="region of interest" description="Disordered" evidence="2">
    <location>
        <begin position="1"/>
        <end position="22"/>
    </location>
</feature>